<gene>
    <name evidence="2" type="ORF">HCI99_06635</name>
</gene>
<feature type="transmembrane region" description="Helical" evidence="1">
    <location>
        <begin position="166"/>
        <end position="194"/>
    </location>
</feature>
<keyword evidence="1" id="KW-0812">Transmembrane</keyword>
<keyword evidence="1" id="KW-0472">Membrane</keyword>
<reference evidence="2 3" key="1">
    <citation type="submission" date="2020-03" db="EMBL/GenBank/DDBJ databases">
        <title>Soil Listeria distribution.</title>
        <authorList>
            <person name="Liao J."/>
            <person name="Wiedmann M."/>
        </authorList>
    </citation>
    <scope>NUCLEOTIDE SEQUENCE [LARGE SCALE GENOMIC DNA]</scope>
    <source>
        <strain evidence="2 3">FSL L7-1547</strain>
    </source>
</reference>
<evidence type="ECO:0000313" key="3">
    <source>
        <dbReference type="Proteomes" id="UP000533953"/>
    </source>
</evidence>
<dbReference type="EMBL" id="JAASTX010000006">
    <property type="protein sequence ID" value="MBC1491498.1"/>
    <property type="molecule type" value="Genomic_DNA"/>
</dbReference>
<evidence type="ECO:0000313" key="2">
    <source>
        <dbReference type="EMBL" id="MBC1491498.1"/>
    </source>
</evidence>
<keyword evidence="1" id="KW-1133">Transmembrane helix</keyword>
<organism evidence="2 3">
    <name type="scientific">Listeria booriae</name>
    <dbReference type="NCBI Taxonomy" id="1552123"/>
    <lineage>
        <taxon>Bacteria</taxon>
        <taxon>Bacillati</taxon>
        <taxon>Bacillota</taxon>
        <taxon>Bacilli</taxon>
        <taxon>Bacillales</taxon>
        <taxon>Listeriaceae</taxon>
        <taxon>Listeria</taxon>
    </lineage>
</organism>
<dbReference type="RefSeq" id="WP_185401700.1">
    <property type="nucleotide sequence ID" value="NZ_JAARQY010000035.1"/>
</dbReference>
<sequence>MRKIIYIGEADGYTIYFDTKKKYLLKSKKSRWLNNEKTRNNSKYIIFVLVILLLISSLVAFFAKDQLFSSKYTSGILIILAIIWVFEFLFLTIVTDRILYRNVKKAKSATKRELGKAIRNNNIWNIFNNKKVTFMKKLFAWMLTLVVVCATIGFIISLYLANEQGYFIGFPIGSEIIALSLFGVLPYLTAVLIWENNLIRWFTVVEKYQNKKMEGK</sequence>
<dbReference type="AlphaFoldDB" id="A0A7X0XC58"/>
<dbReference type="Proteomes" id="UP000533953">
    <property type="component" value="Unassembled WGS sequence"/>
</dbReference>
<evidence type="ECO:0000256" key="1">
    <source>
        <dbReference type="SAM" id="Phobius"/>
    </source>
</evidence>
<name>A0A7X0XC58_9LIST</name>
<feature type="transmembrane region" description="Helical" evidence="1">
    <location>
        <begin position="75"/>
        <end position="95"/>
    </location>
</feature>
<comment type="caution">
    <text evidence="2">The sequence shown here is derived from an EMBL/GenBank/DDBJ whole genome shotgun (WGS) entry which is preliminary data.</text>
</comment>
<proteinExistence type="predicted"/>
<feature type="transmembrane region" description="Helical" evidence="1">
    <location>
        <begin position="44"/>
        <end position="63"/>
    </location>
</feature>
<accession>A0A7X0XC58</accession>
<feature type="transmembrane region" description="Helical" evidence="1">
    <location>
        <begin position="138"/>
        <end position="160"/>
    </location>
</feature>
<protein>
    <submittedName>
        <fullName evidence="2">Uncharacterized protein</fullName>
    </submittedName>
</protein>